<evidence type="ECO:0000256" key="17">
    <source>
        <dbReference type="ARBA" id="ARBA00023316"/>
    </source>
</evidence>
<evidence type="ECO:0000256" key="20">
    <source>
        <dbReference type="HAMAP-Rule" id="MF_00037"/>
    </source>
</evidence>
<evidence type="ECO:0000256" key="8">
    <source>
        <dbReference type="ARBA" id="ARBA00022490"/>
    </source>
</evidence>
<keyword evidence="16 20" id="KW-0131">Cell cycle</keyword>
<gene>
    <name evidence="20 22" type="primary">murB</name>
    <name evidence="22" type="ORF">L2737_21370</name>
</gene>
<dbReference type="RefSeq" id="WP_248957053.1">
    <property type="nucleotide sequence ID" value="NZ_JAKIKU010000021.1"/>
</dbReference>
<proteinExistence type="inferred from homology"/>
<dbReference type="InterPro" id="IPR016166">
    <property type="entry name" value="FAD-bd_PCMH"/>
</dbReference>
<reference evidence="22 23" key="1">
    <citation type="submission" date="2022-01" db="EMBL/GenBank/DDBJ databases">
        <title>Whole genome-based taxonomy of the Shewanellaceae.</title>
        <authorList>
            <person name="Martin-Rodriguez A.J."/>
        </authorList>
    </citation>
    <scope>NUCLEOTIDE SEQUENCE [LARGE SCALE GENOMIC DNA]</scope>
    <source>
        <strain evidence="22 23">DSM 24955</strain>
    </source>
</reference>
<evidence type="ECO:0000256" key="18">
    <source>
        <dbReference type="ARBA" id="ARBA00031026"/>
    </source>
</evidence>
<keyword evidence="23" id="KW-1185">Reference proteome</keyword>
<accession>A0ABT0KWT3</accession>
<dbReference type="PROSITE" id="PS51387">
    <property type="entry name" value="FAD_PCMH"/>
    <property type="match status" value="1"/>
</dbReference>
<evidence type="ECO:0000256" key="10">
    <source>
        <dbReference type="ARBA" id="ARBA00022630"/>
    </source>
</evidence>
<keyword evidence="12 20" id="KW-0521">NADP</keyword>
<dbReference type="InterPro" id="IPR016169">
    <property type="entry name" value="FAD-bd_PCMH_sub2"/>
</dbReference>
<evidence type="ECO:0000256" key="2">
    <source>
        <dbReference type="ARBA" id="ARBA00003921"/>
    </source>
</evidence>
<keyword evidence="9 20" id="KW-0132">Cell division</keyword>
<feature type="active site" description="Proton donor" evidence="20">
    <location>
        <position position="239"/>
    </location>
</feature>
<evidence type="ECO:0000256" key="12">
    <source>
        <dbReference type="ARBA" id="ARBA00022857"/>
    </source>
</evidence>
<dbReference type="SUPFAM" id="SSF56194">
    <property type="entry name" value="Uridine diphospho-N-Acetylenolpyruvylglucosamine reductase, MurB, C-terminal domain"/>
    <property type="match status" value="1"/>
</dbReference>
<keyword evidence="15 20" id="KW-0560">Oxidoreductase</keyword>
<organism evidence="22 23">
    <name type="scientific">Shewanella electrodiphila</name>
    <dbReference type="NCBI Taxonomy" id="934143"/>
    <lineage>
        <taxon>Bacteria</taxon>
        <taxon>Pseudomonadati</taxon>
        <taxon>Pseudomonadota</taxon>
        <taxon>Gammaproteobacteria</taxon>
        <taxon>Alteromonadales</taxon>
        <taxon>Shewanellaceae</taxon>
        <taxon>Shewanella</taxon>
    </lineage>
</organism>
<dbReference type="InterPro" id="IPR006094">
    <property type="entry name" value="Oxid_FAD_bind_N"/>
</dbReference>
<dbReference type="NCBIfam" id="NF010478">
    <property type="entry name" value="PRK13903.1"/>
    <property type="match status" value="1"/>
</dbReference>
<evidence type="ECO:0000256" key="16">
    <source>
        <dbReference type="ARBA" id="ARBA00023306"/>
    </source>
</evidence>
<evidence type="ECO:0000256" key="3">
    <source>
        <dbReference type="ARBA" id="ARBA00004496"/>
    </source>
</evidence>
<keyword evidence="14 20" id="KW-0573">Peptidoglycan synthesis</keyword>
<evidence type="ECO:0000313" key="23">
    <source>
        <dbReference type="Proteomes" id="UP001202134"/>
    </source>
</evidence>
<dbReference type="PANTHER" id="PTHR21071:SF4">
    <property type="entry name" value="UDP-N-ACETYLENOLPYRUVOYLGLUCOSAMINE REDUCTASE"/>
    <property type="match status" value="1"/>
</dbReference>
<evidence type="ECO:0000256" key="4">
    <source>
        <dbReference type="ARBA" id="ARBA00004752"/>
    </source>
</evidence>
<comment type="caution">
    <text evidence="22">The sequence shown here is derived from an EMBL/GenBank/DDBJ whole genome shotgun (WGS) entry which is preliminary data.</text>
</comment>
<dbReference type="Pfam" id="PF02873">
    <property type="entry name" value="MurB_C"/>
    <property type="match status" value="1"/>
</dbReference>
<name>A0ABT0KWT3_9GAMM</name>
<keyword evidence="8 20" id="KW-0963">Cytoplasm</keyword>
<evidence type="ECO:0000256" key="14">
    <source>
        <dbReference type="ARBA" id="ARBA00022984"/>
    </source>
</evidence>
<evidence type="ECO:0000256" key="1">
    <source>
        <dbReference type="ARBA" id="ARBA00001974"/>
    </source>
</evidence>
<dbReference type="SUPFAM" id="SSF56176">
    <property type="entry name" value="FAD-binding/transporter-associated domain-like"/>
    <property type="match status" value="1"/>
</dbReference>
<evidence type="ECO:0000259" key="21">
    <source>
        <dbReference type="PROSITE" id="PS51387"/>
    </source>
</evidence>
<feature type="active site" evidence="20">
    <location>
        <position position="169"/>
    </location>
</feature>
<dbReference type="GO" id="GO:0008762">
    <property type="term" value="F:UDP-N-acetylmuramate dehydrogenase activity"/>
    <property type="evidence" value="ECO:0007669"/>
    <property type="project" value="UniProtKB-EC"/>
</dbReference>
<sequence length="347" mass="38101">MNYHFQKNLNMPVSLKPFNTLALEQGCLQFVEVTSVIELKQQLIKAANASLPTLILGGGSNVVFTSDYQGVVIKVATKGIEVSEDAEAFYISVQAGESWHEFVGYCLDNGFHGLENLALIPGTVGAAPIQNIGAYGVEINKYCQKVSYLDLASLESNTLTNSECHFGYRDSIFKNELKNQIAITEVQFRLPKVWQANIEYGPLQHFNLETVTPKQVYDTVCDIRKSKLPDPAVLGNVGSFFKNPIIEASQYIELLKTYSDLVGYAQVDGKIKIAAGWLIDEAGLKGVNKGRAAVHDKQALVLVNLDDAVGEDICQLAHYIMDIVLAKFGIQLDPEPRIIGATGEENL</sequence>
<comment type="function">
    <text evidence="2 20">Cell wall formation.</text>
</comment>
<dbReference type="Gene3D" id="3.30.465.10">
    <property type="match status" value="1"/>
</dbReference>
<dbReference type="Proteomes" id="UP001202134">
    <property type="component" value="Unassembled WGS sequence"/>
</dbReference>
<dbReference type="Pfam" id="PF01565">
    <property type="entry name" value="FAD_binding_4"/>
    <property type="match status" value="1"/>
</dbReference>
<comment type="catalytic activity">
    <reaction evidence="19 20">
        <text>UDP-N-acetyl-alpha-D-muramate + NADP(+) = UDP-N-acetyl-3-O-(1-carboxyvinyl)-alpha-D-glucosamine + NADPH + H(+)</text>
        <dbReference type="Rhea" id="RHEA:12248"/>
        <dbReference type="ChEBI" id="CHEBI:15378"/>
        <dbReference type="ChEBI" id="CHEBI:57783"/>
        <dbReference type="ChEBI" id="CHEBI:58349"/>
        <dbReference type="ChEBI" id="CHEBI:68483"/>
        <dbReference type="ChEBI" id="CHEBI:70757"/>
        <dbReference type="EC" id="1.3.1.98"/>
    </reaction>
</comment>
<protein>
    <recommendedName>
        <fullName evidence="7 20">UDP-N-acetylenolpyruvoylglucosamine reductase</fullName>
        <ecNumber evidence="6 20">1.3.1.98</ecNumber>
    </recommendedName>
    <alternativeName>
        <fullName evidence="18 20">UDP-N-acetylmuramate dehydrogenase</fullName>
    </alternativeName>
</protein>
<dbReference type="Gene3D" id="3.30.43.10">
    <property type="entry name" value="Uridine Diphospho-n-acetylenolpyruvylglucosamine Reductase, domain 2"/>
    <property type="match status" value="1"/>
</dbReference>
<evidence type="ECO:0000256" key="19">
    <source>
        <dbReference type="ARBA" id="ARBA00048914"/>
    </source>
</evidence>
<comment type="subcellular location">
    <subcellularLocation>
        <location evidence="3 20">Cytoplasm</location>
    </subcellularLocation>
</comment>
<dbReference type="InterPro" id="IPR016167">
    <property type="entry name" value="FAD-bd_PCMH_sub1"/>
</dbReference>
<dbReference type="PANTHER" id="PTHR21071">
    <property type="entry name" value="UDP-N-ACETYLENOLPYRUVOYLGLUCOSAMINE REDUCTASE"/>
    <property type="match status" value="1"/>
</dbReference>
<evidence type="ECO:0000256" key="9">
    <source>
        <dbReference type="ARBA" id="ARBA00022618"/>
    </source>
</evidence>
<dbReference type="InterPro" id="IPR036635">
    <property type="entry name" value="MurB_C_sf"/>
</dbReference>
<comment type="pathway">
    <text evidence="4 20">Cell wall biogenesis; peptidoglycan biosynthesis.</text>
</comment>
<dbReference type="InterPro" id="IPR003170">
    <property type="entry name" value="MurB"/>
</dbReference>
<dbReference type="HAMAP" id="MF_00037">
    <property type="entry name" value="MurB"/>
    <property type="match status" value="1"/>
</dbReference>
<evidence type="ECO:0000256" key="11">
    <source>
        <dbReference type="ARBA" id="ARBA00022827"/>
    </source>
</evidence>
<dbReference type="EMBL" id="JAKIKU010000021">
    <property type="protein sequence ID" value="MCL1047855.1"/>
    <property type="molecule type" value="Genomic_DNA"/>
</dbReference>
<evidence type="ECO:0000313" key="22">
    <source>
        <dbReference type="EMBL" id="MCL1047855.1"/>
    </source>
</evidence>
<dbReference type="Gene3D" id="3.90.78.10">
    <property type="entry name" value="UDP-N-acetylenolpyruvoylglucosamine reductase, C-terminal domain"/>
    <property type="match status" value="1"/>
</dbReference>
<comment type="cofactor">
    <cofactor evidence="1 20">
        <name>FAD</name>
        <dbReference type="ChEBI" id="CHEBI:57692"/>
    </cofactor>
</comment>
<feature type="active site" evidence="20">
    <location>
        <position position="335"/>
    </location>
</feature>
<evidence type="ECO:0000256" key="6">
    <source>
        <dbReference type="ARBA" id="ARBA00012518"/>
    </source>
</evidence>
<dbReference type="NCBIfam" id="TIGR00179">
    <property type="entry name" value="murB"/>
    <property type="match status" value="1"/>
</dbReference>
<dbReference type="NCBIfam" id="NF000755">
    <property type="entry name" value="PRK00046.1"/>
    <property type="match status" value="1"/>
</dbReference>
<comment type="similarity">
    <text evidence="5 20">Belongs to the MurB family.</text>
</comment>
<evidence type="ECO:0000256" key="15">
    <source>
        <dbReference type="ARBA" id="ARBA00023002"/>
    </source>
</evidence>
<evidence type="ECO:0000256" key="5">
    <source>
        <dbReference type="ARBA" id="ARBA00010485"/>
    </source>
</evidence>
<keyword evidence="17 20" id="KW-0961">Cell wall biogenesis/degradation</keyword>
<feature type="domain" description="FAD-binding PCMH-type" evidence="21">
    <location>
        <begin position="23"/>
        <end position="193"/>
    </location>
</feature>
<keyword evidence="11 20" id="KW-0274">FAD</keyword>
<dbReference type="EC" id="1.3.1.98" evidence="6 20"/>
<evidence type="ECO:0000256" key="13">
    <source>
        <dbReference type="ARBA" id="ARBA00022960"/>
    </source>
</evidence>
<keyword evidence="13 20" id="KW-0133">Cell shape</keyword>
<keyword evidence="10 20" id="KW-0285">Flavoprotein</keyword>
<evidence type="ECO:0000256" key="7">
    <source>
        <dbReference type="ARBA" id="ARBA00015188"/>
    </source>
</evidence>
<dbReference type="InterPro" id="IPR011601">
    <property type="entry name" value="MurB_C"/>
</dbReference>
<dbReference type="InterPro" id="IPR036318">
    <property type="entry name" value="FAD-bd_PCMH-like_sf"/>
</dbReference>